<reference evidence="1" key="1">
    <citation type="journal article" date="2020" name="Stud. Mycol.">
        <title>101 Dothideomycetes genomes: a test case for predicting lifestyles and emergence of pathogens.</title>
        <authorList>
            <person name="Haridas S."/>
            <person name="Albert R."/>
            <person name="Binder M."/>
            <person name="Bloem J."/>
            <person name="Labutti K."/>
            <person name="Salamov A."/>
            <person name="Andreopoulos B."/>
            <person name="Baker S."/>
            <person name="Barry K."/>
            <person name="Bills G."/>
            <person name="Bluhm B."/>
            <person name="Cannon C."/>
            <person name="Castanera R."/>
            <person name="Culley D."/>
            <person name="Daum C."/>
            <person name="Ezra D."/>
            <person name="Gonzalez J."/>
            <person name="Henrissat B."/>
            <person name="Kuo A."/>
            <person name="Liang C."/>
            <person name="Lipzen A."/>
            <person name="Lutzoni F."/>
            <person name="Magnuson J."/>
            <person name="Mondo S."/>
            <person name="Nolan M."/>
            <person name="Ohm R."/>
            <person name="Pangilinan J."/>
            <person name="Park H.-J."/>
            <person name="Ramirez L."/>
            <person name="Alfaro M."/>
            <person name="Sun H."/>
            <person name="Tritt A."/>
            <person name="Yoshinaga Y."/>
            <person name="Zwiers L.-H."/>
            <person name="Turgeon B."/>
            <person name="Goodwin S."/>
            <person name="Spatafora J."/>
            <person name="Crous P."/>
            <person name="Grigoriev I."/>
        </authorList>
    </citation>
    <scope>NUCLEOTIDE SEQUENCE</scope>
    <source>
        <strain evidence="1">ATCC 36951</strain>
    </source>
</reference>
<proteinExistence type="predicted"/>
<evidence type="ECO:0000313" key="1">
    <source>
        <dbReference type="EMBL" id="KAF2165752.1"/>
    </source>
</evidence>
<keyword evidence="2" id="KW-1185">Reference proteome</keyword>
<evidence type="ECO:0000313" key="2">
    <source>
        <dbReference type="Proteomes" id="UP000799537"/>
    </source>
</evidence>
<dbReference type="InterPro" id="IPR032710">
    <property type="entry name" value="NTF2-like_dom_sf"/>
</dbReference>
<gene>
    <name evidence="1" type="ORF">M409DRAFT_24040</name>
</gene>
<evidence type="ECO:0008006" key="3">
    <source>
        <dbReference type="Google" id="ProtNLM"/>
    </source>
</evidence>
<dbReference type="EMBL" id="ML993599">
    <property type="protein sequence ID" value="KAF2165752.1"/>
    <property type="molecule type" value="Genomic_DNA"/>
</dbReference>
<dbReference type="AlphaFoldDB" id="A0A6A6CIG6"/>
<organism evidence="1 2">
    <name type="scientific">Zasmidium cellare ATCC 36951</name>
    <dbReference type="NCBI Taxonomy" id="1080233"/>
    <lineage>
        <taxon>Eukaryota</taxon>
        <taxon>Fungi</taxon>
        <taxon>Dikarya</taxon>
        <taxon>Ascomycota</taxon>
        <taxon>Pezizomycotina</taxon>
        <taxon>Dothideomycetes</taxon>
        <taxon>Dothideomycetidae</taxon>
        <taxon>Mycosphaerellales</taxon>
        <taxon>Mycosphaerellaceae</taxon>
        <taxon>Zasmidium</taxon>
    </lineage>
</organism>
<dbReference type="RefSeq" id="XP_033666641.1">
    <property type="nucleotide sequence ID" value="XM_033807059.1"/>
</dbReference>
<sequence>MPSPALEKSTLDLLIRQERHYRDTSQWSLLRSMWHPDASQTLVSISFVTGTVDDWINGGKKIGGSSTTPPPAEGSVTGPFHTIGPKEILVEGDRALATTLISIHMRFLHGGVTFDVVSWAHQVQRFVKLPSSSSSSSSSADAEDWKLVRFEAIYIRDELKLPWPQEAATEAVLGAVGREIEGAGKRECVRVLGWTLGLGGVEVRGDVPGYDDEGTWRPVVEAGRRWLEGGS</sequence>
<dbReference type="Proteomes" id="UP000799537">
    <property type="component" value="Unassembled WGS sequence"/>
</dbReference>
<accession>A0A6A6CIG6</accession>
<protein>
    <recommendedName>
        <fullName evidence="3">SnoaL-like domain-containing protein</fullName>
    </recommendedName>
</protein>
<dbReference type="GeneID" id="54560331"/>
<name>A0A6A6CIG6_ZASCE</name>
<dbReference type="SUPFAM" id="SSF54427">
    <property type="entry name" value="NTF2-like"/>
    <property type="match status" value="1"/>
</dbReference>